<protein>
    <submittedName>
        <fullName evidence="11">Intracellular chloride channel</fullName>
    </submittedName>
</protein>
<dbReference type="PANTHER" id="PTHR12308:SF73">
    <property type="entry name" value="ANOCTAMIN"/>
    <property type="match status" value="1"/>
</dbReference>
<feature type="transmembrane region" description="Helical" evidence="8">
    <location>
        <begin position="671"/>
        <end position="694"/>
    </location>
</feature>
<dbReference type="InterPro" id="IPR007632">
    <property type="entry name" value="Anoctamin"/>
</dbReference>
<dbReference type="InterPro" id="IPR032394">
    <property type="entry name" value="Anoct_dimer"/>
</dbReference>
<dbReference type="InterPro" id="IPR049452">
    <property type="entry name" value="Anoctamin_TM"/>
</dbReference>
<comment type="caution">
    <text evidence="11">The sequence shown here is derived from an EMBL/GenBank/DDBJ whole genome shotgun (WGS) entry which is preliminary data.</text>
</comment>
<keyword evidence="2" id="KW-1003">Cell membrane</keyword>
<dbReference type="Proteomes" id="UP001363151">
    <property type="component" value="Unassembled WGS sequence"/>
</dbReference>
<feature type="transmembrane region" description="Helical" evidence="8">
    <location>
        <begin position="566"/>
        <end position="584"/>
    </location>
</feature>
<evidence type="ECO:0000259" key="9">
    <source>
        <dbReference type="Pfam" id="PF04547"/>
    </source>
</evidence>
<dbReference type="EMBL" id="JBBJCI010000289">
    <property type="protein sequence ID" value="KAK7235822.1"/>
    <property type="molecule type" value="Genomic_DNA"/>
</dbReference>
<dbReference type="Pfam" id="PF16178">
    <property type="entry name" value="Anoct_dimer"/>
    <property type="match status" value="1"/>
</dbReference>
<feature type="region of interest" description="Disordered" evidence="7">
    <location>
        <begin position="26"/>
        <end position="51"/>
    </location>
</feature>
<evidence type="ECO:0000256" key="4">
    <source>
        <dbReference type="ARBA" id="ARBA00022989"/>
    </source>
</evidence>
<evidence type="ECO:0000256" key="8">
    <source>
        <dbReference type="SAM" id="Phobius"/>
    </source>
</evidence>
<feature type="domain" description="Anoctamin dimerisation" evidence="10">
    <location>
        <begin position="132"/>
        <end position="323"/>
    </location>
</feature>
<evidence type="ECO:0000256" key="3">
    <source>
        <dbReference type="ARBA" id="ARBA00022692"/>
    </source>
</evidence>
<evidence type="ECO:0000256" key="7">
    <source>
        <dbReference type="SAM" id="MobiDB-lite"/>
    </source>
</evidence>
<keyword evidence="6" id="KW-0325">Glycoprotein</keyword>
<feature type="region of interest" description="Disordered" evidence="7">
    <location>
        <begin position="802"/>
        <end position="821"/>
    </location>
</feature>
<accession>A0ABR1FQI4</accession>
<evidence type="ECO:0000256" key="5">
    <source>
        <dbReference type="ARBA" id="ARBA00023136"/>
    </source>
</evidence>
<reference evidence="11 12" key="1">
    <citation type="submission" date="2024-03" db="EMBL/GenBank/DDBJ databases">
        <title>Aureococcus anophagefferens CCMP1851 and Kratosvirus quantuckense: Draft genome of a second virus-susceptible host strain in the model system.</title>
        <authorList>
            <person name="Chase E."/>
            <person name="Truchon A.R."/>
            <person name="Schepens W."/>
            <person name="Wilhelm S.W."/>
        </authorList>
    </citation>
    <scope>NUCLEOTIDE SEQUENCE [LARGE SCALE GENOMIC DNA]</scope>
    <source>
        <strain evidence="11 12">CCMP1851</strain>
    </source>
</reference>
<feature type="transmembrane region" description="Helical" evidence="8">
    <location>
        <begin position="456"/>
        <end position="476"/>
    </location>
</feature>
<name>A0ABR1FQI4_AURAN</name>
<feature type="transmembrane region" description="Helical" evidence="8">
    <location>
        <begin position="378"/>
        <end position="396"/>
    </location>
</feature>
<proteinExistence type="predicted"/>
<feature type="transmembrane region" description="Helical" evidence="8">
    <location>
        <begin position="340"/>
        <end position="366"/>
    </location>
</feature>
<dbReference type="PANTHER" id="PTHR12308">
    <property type="entry name" value="ANOCTAMIN"/>
    <property type="match status" value="1"/>
</dbReference>
<evidence type="ECO:0000256" key="2">
    <source>
        <dbReference type="ARBA" id="ARBA00022475"/>
    </source>
</evidence>
<keyword evidence="12" id="KW-1185">Reference proteome</keyword>
<comment type="subcellular location">
    <subcellularLocation>
        <location evidence="1">Cell membrane</location>
        <topology evidence="1">Multi-pass membrane protein</topology>
    </subcellularLocation>
</comment>
<feature type="domain" description="Anoctamin transmembrane" evidence="9">
    <location>
        <begin position="332"/>
        <end position="767"/>
    </location>
</feature>
<sequence length="841" mass="96561">MNGPEHAAEALYAEASAFVRERRAKTRRTPVPSLSQPPSITPAPTQTFAPTDAPTVTFAPTIEEFLRVQYFSQSFSEVLSGMAVAFGSIIFVMFMLKLLLDMAAIEISDLPEYRRVRDKFQSVEAGQNWNYDFVIVTSVKNEDHEIKGAMQRKNTMLRIVSALTNADLETEQYKSRKFDKIFIKNEVKRRLIDGLPDPLNPEEWQIYPRKEGWLYRGIPMHTAIFDTEEQCPYAYYEYMYGQYDDREELETLYHRYPRSSSIFRSVDRVKLIMSIIKFPSSDNGANLVLEQLVDNEIIEAAYPLHDPNENGQLQAKWLVYWAWPWEQPFVRIKDYYGEKVGLYFVFLGHYTTAVIIAAVVGFAFYIVTIVQDPNSPAIPGFCVFMSLWATFFIEFWKRKQSRYAMMWGMVGIEEAEEERPAFYDSDLVVDINSPIDGEEVKYFPPAIYNQRTLTSWAIILTSSTSVICAVVGIFFLKSILAVKNNLLNTRHWNCDHGRGRDCVKNWGIPKLAVDLSASMAGWITSGANAVQIFALESFFNELAVWLNDYECHRTDTTYTDKLTEKIFIFQFINSFTSYLYIAFFKQLQANSITFQPVRPGNYSCVTSCMNELRIQLAAIFLSKVIIANVKDIAVPYHEEERVVREVSPAERELALEEYHVMMGTFGDYRDLIIIYGYTVLFVAAFPLAPLMALVNSYAQIRADAWKISIRSRRPWPSNAEDIGSWADIIELMSYIAVFTNSIIIVYTGEFLDFYPNSHRLIQIDRQNFTEDKLIKQQIDDVIEVDEDGPTTPTTTRADVTIFDKDDPSSTSTTRATGRAKEKNLEMREFKKSQSLASTALM</sequence>
<keyword evidence="5 8" id="KW-0472">Membrane</keyword>
<feature type="transmembrane region" description="Helical" evidence="8">
    <location>
        <begin position="78"/>
        <end position="100"/>
    </location>
</feature>
<feature type="compositionally biased region" description="Polar residues" evidence="7">
    <location>
        <begin position="32"/>
        <end position="49"/>
    </location>
</feature>
<evidence type="ECO:0000256" key="1">
    <source>
        <dbReference type="ARBA" id="ARBA00004651"/>
    </source>
</evidence>
<dbReference type="Pfam" id="PF04547">
    <property type="entry name" value="Anoctamin"/>
    <property type="match status" value="1"/>
</dbReference>
<evidence type="ECO:0000256" key="6">
    <source>
        <dbReference type="ARBA" id="ARBA00023180"/>
    </source>
</evidence>
<feature type="transmembrane region" description="Helical" evidence="8">
    <location>
        <begin position="731"/>
        <end position="751"/>
    </location>
</feature>
<evidence type="ECO:0000313" key="11">
    <source>
        <dbReference type="EMBL" id="KAK7235822.1"/>
    </source>
</evidence>
<keyword evidence="3 8" id="KW-0812">Transmembrane</keyword>
<keyword evidence="4 8" id="KW-1133">Transmembrane helix</keyword>
<evidence type="ECO:0000259" key="10">
    <source>
        <dbReference type="Pfam" id="PF16178"/>
    </source>
</evidence>
<gene>
    <name evidence="11" type="ORF">SO694_0006406</name>
</gene>
<organism evidence="11 12">
    <name type="scientific">Aureococcus anophagefferens</name>
    <name type="common">Harmful bloom alga</name>
    <dbReference type="NCBI Taxonomy" id="44056"/>
    <lineage>
        <taxon>Eukaryota</taxon>
        <taxon>Sar</taxon>
        <taxon>Stramenopiles</taxon>
        <taxon>Ochrophyta</taxon>
        <taxon>Pelagophyceae</taxon>
        <taxon>Pelagomonadales</taxon>
        <taxon>Pelagomonadaceae</taxon>
        <taxon>Aureococcus</taxon>
    </lineage>
</organism>
<evidence type="ECO:0000313" key="12">
    <source>
        <dbReference type="Proteomes" id="UP001363151"/>
    </source>
</evidence>